<feature type="transmembrane region" description="Helical" evidence="1">
    <location>
        <begin position="120"/>
        <end position="146"/>
    </location>
</feature>
<sequence>MTRPAFRLRQGAGCEPMAIALPGSPQVFPALIACGHCDHLFKRSRLAPRRSAFCTRCGARLYTSTGLTIDQWLALAVTAAIALLIACLTPILGLSLLGMHSHATLWQVAATLLQNRMDRVAALLLLAIVLVPLAQVSLLIWVLVGIRYRVGTRRLIPALKLLAATGPWSMTEVCLSGVLVSTIKLSAATQVVIGPGLWALACLTFLMRGIAGRHIHWLWHFVRVEGPARTEAA</sequence>
<proteinExistence type="predicted"/>
<feature type="transmembrane region" description="Helical" evidence="1">
    <location>
        <begin position="72"/>
        <end position="100"/>
    </location>
</feature>
<dbReference type="PROSITE" id="PS51257">
    <property type="entry name" value="PROKAR_LIPOPROTEIN"/>
    <property type="match status" value="1"/>
</dbReference>
<dbReference type="InterPro" id="IPR007498">
    <property type="entry name" value="PqiA-like"/>
</dbReference>
<evidence type="ECO:0000313" key="2">
    <source>
        <dbReference type="EMBL" id="VFR16943.1"/>
    </source>
</evidence>
<organism evidence="2">
    <name type="scientific">plant metagenome</name>
    <dbReference type="NCBI Taxonomy" id="1297885"/>
    <lineage>
        <taxon>unclassified sequences</taxon>
        <taxon>metagenomes</taxon>
        <taxon>organismal metagenomes</taxon>
    </lineage>
</organism>
<keyword evidence="1" id="KW-1133">Transmembrane helix</keyword>
<keyword evidence="1" id="KW-0472">Membrane</keyword>
<gene>
    <name evidence="2" type="ORF">AMP9_0458</name>
</gene>
<evidence type="ECO:0000256" key="1">
    <source>
        <dbReference type="SAM" id="Phobius"/>
    </source>
</evidence>
<dbReference type="EMBL" id="CAADHY010000008">
    <property type="protein sequence ID" value="VFR16943.1"/>
    <property type="molecule type" value="Genomic_DNA"/>
</dbReference>
<name>A0A484NTL2_9ZZZZ</name>
<dbReference type="AlphaFoldDB" id="A0A484NTL2"/>
<feature type="transmembrane region" description="Helical" evidence="1">
    <location>
        <begin position="158"/>
        <end position="181"/>
    </location>
</feature>
<accession>A0A484NTL2</accession>
<feature type="transmembrane region" description="Helical" evidence="1">
    <location>
        <begin position="187"/>
        <end position="207"/>
    </location>
</feature>
<dbReference type="Pfam" id="PF04403">
    <property type="entry name" value="PqiA"/>
    <property type="match status" value="1"/>
</dbReference>
<protein>
    <submittedName>
        <fullName evidence="2">Paraquat-inducible protein A</fullName>
    </submittedName>
</protein>
<reference evidence="2" key="1">
    <citation type="submission" date="2019-03" db="EMBL/GenBank/DDBJ databases">
        <authorList>
            <person name="Danneels B."/>
        </authorList>
    </citation>
    <scope>NUCLEOTIDE SEQUENCE</scope>
</reference>
<keyword evidence="1" id="KW-0812">Transmembrane</keyword>